<dbReference type="Proteomes" id="UP001165042">
    <property type="component" value="Unassembled WGS sequence"/>
</dbReference>
<proteinExistence type="predicted"/>
<evidence type="ECO:0000256" key="1">
    <source>
        <dbReference type="SAM" id="MobiDB-lite"/>
    </source>
</evidence>
<reference evidence="2" key="1">
    <citation type="submission" date="2023-02" db="EMBL/GenBank/DDBJ databases">
        <title>Actinokineospora globicatena NBRC 15670.</title>
        <authorList>
            <person name="Ichikawa N."/>
            <person name="Sato H."/>
            <person name="Tonouchi N."/>
        </authorList>
    </citation>
    <scope>NUCLEOTIDE SEQUENCE</scope>
    <source>
        <strain evidence="2">NBRC 15670</strain>
    </source>
</reference>
<protein>
    <submittedName>
        <fullName evidence="2">Uncharacterized protein</fullName>
    </submittedName>
</protein>
<dbReference type="AlphaFoldDB" id="A0A9W6QGR7"/>
<keyword evidence="3" id="KW-1185">Reference proteome</keyword>
<gene>
    <name evidence="2" type="ORF">Aglo03_15370</name>
</gene>
<feature type="compositionally biased region" description="Polar residues" evidence="1">
    <location>
        <begin position="179"/>
        <end position="190"/>
    </location>
</feature>
<dbReference type="EMBL" id="BSSD01000002">
    <property type="protein sequence ID" value="GLW90721.1"/>
    <property type="molecule type" value="Genomic_DNA"/>
</dbReference>
<comment type="caution">
    <text evidence="2">The sequence shown here is derived from an EMBL/GenBank/DDBJ whole genome shotgun (WGS) entry which is preliminary data.</text>
</comment>
<accession>A0A9W6QGR7</accession>
<feature type="region of interest" description="Disordered" evidence="1">
    <location>
        <begin position="170"/>
        <end position="194"/>
    </location>
</feature>
<name>A0A9W6QGR7_9PSEU</name>
<evidence type="ECO:0000313" key="3">
    <source>
        <dbReference type="Proteomes" id="UP001165042"/>
    </source>
</evidence>
<evidence type="ECO:0000313" key="2">
    <source>
        <dbReference type="EMBL" id="GLW90721.1"/>
    </source>
</evidence>
<organism evidence="2 3">
    <name type="scientific">Actinokineospora globicatena</name>
    <dbReference type="NCBI Taxonomy" id="103729"/>
    <lineage>
        <taxon>Bacteria</taxon>
        <taxon>Bacillati</taxon>
        <taxon>Actinomycetota</taxon>
        <taxon>Actinomycetes</taxon>
        <taxon>Pseudonocardiales</taxon>
        <taxon>Pseudonocardiaceae</taxon>
        <taxon>Actinokineospora</taxon>
    </lineage>
</organism>
<sequence length="202" mass="21040">MRNLMVLTALVGATPLVPATVRPPQIRRALSTVEPAGIASVAVDEFEVDRSRSTSTKPMLNTLLLFDVPVAVPARAEVHPEDNVGQSMLLAPMSVMAPLSSVEYTASNGARTIACAGVGATTGSKVASKAAVKLSTPARVRRWTVGRDTAPMANPLASQRETEITLGGETELGRGHTQSGGDNPHQSHSAENGLACVALPRV</sequence>